<dbReference type="Proteomes" id="UP000565715">
    <property type="component" value="Unassembled WGS sequence"/>
</dbReference>
<proteinExistence type="predicted"/>
<evidence type="ECO:0000256" key="1">
    <source>
        <dbReference type="SAM" id="Phobius"/>
    </source>
</evidence>
<organism evidence="2 3">
    <name type="scientific">Nocardia speluncae</name>
    <dbReference type="NCBI Taxonomy" id="419477"/>
    <lineage>
        <taxon>Bacteria</taxon>
        <taxon>Bacillati</taxon>
        <taxon>Actinomycetota</taxon>
        <taxon>Actinomycetes</taxon>
        <taxon>Mycobacteriales</taxon>
        <taxon>Nocardiaceae</taxon>
        <taxon>Nocardia</taxon>
    </lineage>
</organism>
<feature type="transmembrane region" description="Helical" evidence="1">
    <location>
        <begin position="54"/>
        <end position="81"/>
    </location>
</feature>
<comment type="caution">
    <text evidence="2">The sequence shown here is derived from an EMBL/GenBank/DDBJ whole genome shotgun (WGS) entry which is preliminary data.</text>
</comment>
<evidence type="ECO:0000313" key="2">
    <source>
        <dbReference type="EMBL" id="NKY34567.1"/>
    </source>
</evidence>
<sequence>MDHSPSNSADSPGNSGLEELARERQSLVFRLSAIVLILFFPLPILGGFTSALDAVVVGGVTVAWIYALVQFVIAIVVARYYMARAAALEARVAQEGTRA</sequence>
<keyword evidence="1" id="KW-0472">Membrane</keyword>
<name>A0A846XGH0_9NOCA</name>
<keyword evidence="3" id="KW-1185">Reference proteome</keyword>
<dbReference type="EMBL" id="JAAXOO010000004">
    <property type="protein sequence ID" value="NKY34567.1"/>
    <property type="molecule type" value="Genomic_DNA"/>
</dbReference>
<keyword evidence="1" id="KW-1133">Transmembrane helix</keyword>
<dbReference type="Pfam" id="PF04341">
    <property type="entry name" value="DUF485"/>
    <property type="match status" value="1"/>
</dbReference>
<evidence type="ECO:0000313" key="3">
    <source>
        <dbReference type="Proteomes" id="UP000565715"/>
    </source>
</evidence>
<dbReference type="InterPro" id="IPR007436">
    <property type="entry name" value="DUF485"/>
</dbReference>
<keyword evidence="1" id="KW-0812">Transmembrane</keyword>
<protein>
    <submittedName>
        <fullName evidence="2">DUF485 domain-containing protein</fullName>
    </submittedName>
</protein>
<feature type="transmembrane region" description="Helical" evidence="1">
    <location>
        <begin position="27"/>
        <end position="48"/>
    </location>
</feature>
<gene>
    <name evidence="2" type="ORF">HGA13_16010</name>
</gene>
<accession>A0A846XGH0</accession>
<dbReference type="AlphaFoldDB" id="A0A846XGH0"/>
<dbReference type="RefSeq" id="WP_068046670.1">
    <property type="nucleotide sequence ID" value="NZ_JAAXOO010000004.1"/>
</dbReference>
<reference evidence="2 3" key="1">
    <citation type="submission" date="2020-04" db="EMBL/GenBank/DDBJ databases">
        <title>MicrobeNet Type strains.</title>
        <authorList>
            <person name="Nicholson A.C."/>
        </authorList>
    </citation>
    <scope>NUCLEOTIDE SEQUENCE [LARGE SCALE GENOMIC DNA]</scope>
    <source>
        <strain evidence="2 3">DSM 45078</strain>
    </source>
</reference>